<protein>
    <submittedName>
        <fullName evidence="1">Uncharacterized protein</fullName>
    </submittedName>
</protein>
<comment type="caution">
    <text evidence="1">The sequence shown here is derived from an EMBL/GenBank/DDBJ whole genome shotgun (WGS) entry which is preliminary data.</text>
</comment>
<organism evidence="1">
    <name type="scientific">Psilocybe cubensis</name>
    <name type="common">Psychedelic mushroom</name>
    <name type="synonym">Stropharia cubensis</name>
    <dbReference type="NCBI Taxonomy" id="181762"/>
    <lineage>
        <taxon>Eukaryota</taxon>
        <taxon>Fungi</taxon>
        <taxon>Dikarya</taxon>
        <taxon>Basidiomycota</taxon>
        <taxon>Agaricomycotina</taxon>
        <taxon>Agaricomycetes</taxon>
        <taxon>Agaricomycetidae</taxon>
        <taxon>Agaricales</taxon>
        <taxon>Agaricineae</taxon>
        <taxon>Strophariaceae</taxon>
        <taxon>Psilocybe</taxon>
    </lineage>
</organism>
<accession>A0A8H7Y2Q3</accession>
<gene>
    <name evidence="1" type="ORF">JR316_003815</name>
</gene>
<dbReference type="AlphaFoldDB" id="A0A8H7Y2Q3"/>
<reference evidence="1" key="1">
    <citation type="submission" date="2021-02" db="EMBL/GenBank/DDBJ databases">
        <title>Psilocybe cubensis genome.</title>
        <authorList>
            <person name="Mckernan K.J."/>
            <person name="Crawford S."/>
            <person name="Trippe A."/>
            <person name="Kane L.T."/>
            <person name="Mclaughlin S."/>
        </authorList>
    </citation>
    <scope>NUCLEOTIDE SEQUENCE [LARGE SCALE GENOMIC DNA]</scope>
    <source>
        <strain evidence="1">MGC-MH-2018</strain>
    </source>
</reference>
<dbReference type="OrthoDB" id="2579508at2759"/>
<name>A0A8H7Y2Q3_PSICU</name>
<sequence>MGRTAQDFETHGVQSMRKYLRSFTLPDPPTCAHYDLINLPPVTTKSKSHQNQALRVQPEDYRTLECIRFIFQSKENILSWLNENIPGKLPKSKLEETKKKIENIRYILPDKLSERFFSQRMSDISHLPDSIDWELCEGDTRSPLFRYQVWKKGPFNKPRIYIPNTPSPIVIAYQTPYVLSPGDFEEFVNCKSFPSFMKGPRPNAPFSGKFKLWATLWDACRVEDAMWFFLTTYTHWAVGQFTEGGGVAFISSVFHYKNRSPTLLEWLTYWMATAMKAPDTKVLPRVYEPITESLAFEIDSDKPFSAGRARSESYWPGRDDEPGTQAITSDYIIEQWEEEVAITEGGNSLGLPAKNNIDMKRPDIVEWMSSCMNPKYRKLDQDDLDCPVDLDAEWAEHEMFVPGAPRGEWMIST</sequence>
<dbReference type="EMBL" id="JAFIQS010000003">
    <property type="protein sequence ID" value="KAG5171727.1"/>
    <property type="molecule type" value="Genomic_DNA"/>
</dbReference>
<evidence type="ECO:0000313" key="1">
    <source>
        <dbReference type="EMBL" id="KAG5171727.1"/>
    </source>
</evidence>
<proteinExistence type="predicted"/>